<dbReference type="EMBL" id="JANBPK010000988">
    <property type="protein sequence ID" value="KAJ2927465.1"/>
    <property type="molecule type" value="Genomic_DNA"/>
</dbReference>
<dbReference type="OrthoDB" id="5967843at2759"/>
<keyword evidence="1" id="KW-0677">Repeat</keyword>
<comment type="caution">
    <text evidence="3">The sequence shown here is derived from an EMBL/GenBank/DDBJ whole genome shotgun (WGS) entry which is preliminary data.</text>
</comment>
<gene>
    <name evidence="3" type="ORF">H1R20_g9633</name>
</gene>
<dbReference type="InterPro" id="IPR027417">
    <property type="entry name" value="P-loop_NTPase"/>
</dbReference>
<dbReference type="Gene3D" id="3.40.50.300">
    <property type="entry name" value="P-loop containing nucleotide triphosphate hydrolases"/>
    <property type="match status" value="1"/>
</dbReference>
<evidence type="ECO:0000313" key="3">
    <source>
        <dbReference type="EMBL" id="KAJ2927465.1"/>
    </source>
</evidence>
<dbReference type="PANTHER" id="PTHR10039:SF14">
    <property type="entry name" value="NACHT DOMAIN-CONTAINING PROTEIN"/>
    <property type="match status" value="1"/>
</dbReference>
<dbReference type="AlphaFoldDB" id="A0A9W8J3B5"/>
<protein>
    <recommendedName>
        <fullName evidence="2">NACHT domain-containing protein</fullName>
    </recommendedName>
</protein>
<evidence type="ECO:0000256" key="1">
    <source>
        <dbReference type="ARBA" id="ARBA00022737"/>
    </source>
</evidence>
<evidence type="ECO:0000259" key="2">
    <source>
        <dbReference type="PROSITE" id="PS50837"/>
    </source>
</evidence>
<dbReference type="InterPro" id="IPR056884">
    <property type="entry name" value="NPHP3-like_N"/>
</dbReference>
<reference evidence="3" key="1">
    <citation type="submission" date="2022-06" db="EMBL/GenBank/DDBJ databases">
        <title>Genome Sequence of Candolleomyces eurysporus.</title>
        <authorList>
            <person name="Buettner E."/>
        </authorList>
    </citation>
    <scope>NUCLEOTIDE SEQUENCE</scope>
    <source>
        <strain evidence="3">VTCC 930004</strain>
    </source>
</reference>
<keyword evidence="4" id="KW-1185">Reference proteome</keyword>
<dbReference type="InterPro" id="IPR007111">
    <property type="entry name" value="NACHT_NTPase"/>
</dbReference>
<proteinExistence type="predicted"/>
<organism evidence="3 4">
    <name type="scientific">Candolleomyces eurysporus</name>
    <dbReference type="NCBI Taxonomy" id="2828524"/>
    <lineage>
        <taxon>Eukaryota</taxon>
        <taxon>Fungi</taxon>
        <taxon>Dikarya</taxon>
        <taxon>Basidiomycota</taxon>
        <taxon>Agaricomycotina</taxon>
        <taxon>Agaricomycetes</taxon>
        <taxon>Agaricomycetidae</taxon>
        <taxon>Agaricales</taxon>
        <taxon>Agaricineae</taxon>
        <taxon>Psathyrellaceae</taxon>
        <taxon>Candolleomyces</taxon>
    </lineage>
</organism>
<accession>A0A9W8J3B5</accession>
<evidence type="ECO:0000313" key="4">
    <source>
        <dbReference type="Proteomes" id="UP001140091"/>
    </source>
</evidence>
<name>A0A9W8J3B5_9AGAR</name>
<dbReference type="Pfam" id="PF24883">
    <property type="entry name" value="NPHP3_N"/>
    <property type="match status" value="1"/>
</dbReference>
<dbReference type="Proteomes" id="UP001140091">
    <property type="component" value="Unassembled WGS sequence"/>
</dbReference>
<feature type="non-terminal residue" evidence="3">
    <location>
        <position position="1"/>
    </location>
</feature>
<dbReference type="PROSITE" id="PS50837">
    <property type="entry name" value="NACHT"/>
    <property type="match status" value="1"/>
</dbReference>
<dbReference type="SUPFAM" id="SSF52540">
    <property type="entry name" value="P-loop containing nucleoside triphosphate hydrolases"/>
    <property type="match status" value="1"/>
</dbReference>
<feature type="domain" description="NACHT" evidence="2">
    <location>
        <begin position="90"/>
        <end position="260"/>
    </location>
</feature>
<dbReference type="PANTHER" id="PTHR10039">
    <property type="entry name" value="AMELOGENIN"/>
    <property type="match status" value="1"/>
</dbReference>
<sequence length="567" mass="64250">MSSYFKNASNFNIEGDTHIYAKNYYHYGERPPKSSIEILKELREHIAAGALHNSAERCDAPKCHPETRVAVQDEVVSWICDGDSDDMPKEIMWVTGPAGSGKTAIMGSVADTCQRKGILGATHFFSSFSGSANRRSKRYFVPTLAYQFVQHKTMTQVAAQILSAIEDNPVIFEQNLEVQFNQLILEPLRACRNRAPLPEWPKVILIDGLDECEADQYQDTTRSNAPPRSREGDQTEILSILKKAANDPDFPFRIVIASRPEHAIKQFFTEVAHSVTRKLFLDEKYNPDADMELFLESKFASIRRRCHLPPSWPSESIRRTLIANASGQFIYIATVGRFMEESDGDLTQLLKQLLQLPGITASSNALAPLDALYTHILNSSPDSHISILWLNIIFRESYLPSSTAAGVARLFLESYPGQASNVFRNLNSLVYIPSMEDGGSPYRLYHKSLVDFLQDRSRSGNLYVESKVVSEHLIDRYFHLWRSRGPQRVLTPQQRKDFFDNFFSREILSNVLSESANEPRHLDTTILSCDIAWWVQRHMEVAGLWPGHKVSINYVFCIVHATVSAIL</sequence>